<dbReference type="Pfam" id="PF02776">
    <property type="entry name" value="TPP_enzyme_N"/>
    <property type="match status" value="1"/>
</dbReference>
<dbReference type="Pfam" id="PF00205">
    <property type="entry name" value="TPP_enzyme_M"/>
    <property type="match status" value="1"/>
</dbReference>
<keyword evidence="5" id="KW-0285">Flavoprotein</keyword>
<dbReference type="GO" id="GO:0005948">
    <property type="term" value="C:acetolactate synthase complex"/>
    <property type="evidence" value="ECO:0007669"/>
    <property type="project" value="TreeGrafter"/>
</dbReference>
<feature type="domain" description="Thiamine pyrophosphate enzyme TPP-binding" evidence="12">
    <location>
        <begin position="389"/>
        <end position="534"/>
    </location>
</feature>
<dbReference type="UniPathway" id="UPA00047">
    <property type="reaction ID" value="UER00055"/>
</dbReference>
<dbReference type="InterPro" id="IPR045229">
    <property type="entry name" value="TPP_enz"/>
</dbReference>
<comment type="pathway">
    <text evidence="2">Amino-acid biosynthesis; L-valine biosynthesis; L-valine from pyruvate: step 1/4.</text>
</comment>
<dbReference type="SUPFAM" id="SSF52518">
    <property type="entry name" value="Thiamin diphosphate-binding fold (THDP-binding)"/>
    <property type="match status" value="2"/>
</dbReference>
<geneLocation type="plasmid" evidence="14 15">
    <name>unnamed2</name>
</geneLocation>
<protein>
    <recommendedName>
        <fullName evidence="4">acetolactate synthase</fullName>
        <ecNumber evidence="4">2.2.1.6</ecNumber>
    </recommendedName>
</protein>
<evidence type="ECO:0000256" key="9">
    <source>
        <dbReference type="ARBA" id="ARBA00048670"/>
    </source>
</evidence>
<dbReference type="SUPFAM" id="SSF52467">
    <property type="entry name" value="DHS-like NAD/FAD-binding domain"/>
    <property type="match status" value="1"/>
</dbReference>
<dbReference type="UniPathway" id="UPA00049">
    <property type="reaction ID" value="UER00059"/>
</dbReference>
<evidence type="ECO:0000259" key="12">
    <source>
        <dbReference type="Pfam" id="PF02775"/>
    </source>
</evidence>
<organism evidence="14 15">
    <name type="scientific">Mycolicibacterium frederiksbergense</name>
    <dbReference type="NCBI Taxonomy" id="117567"/>
    <lineage>
        <taxon>Bacteria</taxon>
        <taxon>Bacillati</taxon>
        <taxon>Actinomycetota</taxon>
        <taxon>Actinomycetes</taxon>
        <taxon>Mycobacteriales</taxon>
        <taxon>Mycobacteriaceae</taxon>
        <taxon>Mycolicibacterium</taxon>
    </lineage>
</organism>
<dbReference type="InterPro" id="IPR011766">
    <property type="entry name" value="TPP_enzyme_TPP-bd"/>
</dbReference>
<evidence type="ECO:0000256" key="4">
    <source>
        <dbReference type="ARBA" id="ARBA00013145"/>
    </source>
</evidence>
<dbReference type="GO" id="GO:0000287">
    <property type="term" value="F:magnesium ion binding"/>
    <property type="evidence" value="ECO:0007669"/>
    <property type="project" value="InterPro"/>
</dbReference>
<evidence type="ECO:0000256" key="7">
    <source>
        <dbReference type="ARBA" id="ARBA00023052"/>
    </source>
</evidence>
<feature type="domain" description="Thiamine pyrophosphate enzyme central" evidence="11">
    <location>
        <begin position="187"/>
        <end position="321"/>
    </location>
</feature>
<evidence type="ECO:0000256" key="5">
    <source>
        <dbReference type="ARBA" id="ARBA00022630"/>
    </source>
</evidence>
<dbReference type="InterPro" id="IPR029061">
    <property type="entry name" value="THDP-binding"/>
</dbReference>
<dbReference type="CDD" id="cd00568">
    <property type="entry name" value="TPP_enzymes"/>
    <property type="match status" value="1"/>
</dbReference>
<reference evidence="14 15" key="1">
    <citation type="submission" date="2019-04" db="EMBL/GenBank/DDBJ databases">
        <title>Draft, Whole-Genome Sequence of the Anthracene-degrading Mycobacterium frederiksbergense LB501T, Isolated from a Polycyclic Aromatic Hydrocarbon (PAH)-Contaminated Soil.</title>
        <authorList>
            <person name="Augelletti F."/>
        </authorList>
    </citation>
    <scope>NUCLEOTIDE SEQUENCE [LARGE SCALE GENOMIC DNA]</scope>
    <source>
        <strain evidence="14 15">LB 501T</strain>
        <plasmid evidence="14 15">unnamed2</plasmid>
    </source>
</reference>
<evidence type="ECO:0000313" key="15">
    <source>
        <dbReference type="Proteomes" id="UP000501849"/>
    </source>
</evidence>
<evidence type="ECO:0000256" key="1">
    <source>
        <dbReference type="ARBA" id="ARBA00004974"/>
    </source>
</evidence>
<evidence type="ECO:0000256" key="8">
    <source>
        <dbReference type="ARBA" id="ARBA00023304"/>
    </source>
</evidence>
<keyword evidence="8" id="KW-0100">Branched-chain amino acid biosynthesis</keyword>
<keyword evidence="8" id="KW-0028">Amino-acid biosynthesis</keyword>
<dbReference type="KEGG" id="mfre:EXE63_01930"/>
<feature type="domain" description="Thiamine pyrophosphate enzyme N-terminal TPP-binding" evidence="13">
    <location>
        <begin position="1"/>
        <end position="115"/>
    </location>
</feature>
<dbReference type="InterPro" id="IPR029035">
    <property type="entry name" value="DHS-like_NAD/FAD-binding_dom"/>
</dbReference>
<proteinExistence type="inferred from homology"/>
<keyword evidence="6" id="KW-0274">FAD</keyword>
<keyword evidence="14" id="KW-0614">Plasmid</keyword>
<evidence type="ECO:0000256" key="3">
    <source>
        <dbReference type="ARBA" id="ARBA00007812"/>
    </source>
</evidence>
<dbReference type="InterPro" id="IPR012000">
    <property type="entry name" value="Thiamin_PyroP_enz_cen_dom"/>
</dbReference>
<sequence>MNGAQITVAALEREGVDHVFGLPGTTVMHLIDALCDSSIRFISVRHEQVASMMADGFSRSSGGLGVCLASRGPGAANLAIGVHNAHAESIPMLVVVGQVPDGIAHRDSFEEIDLVRFFEPMTKWAVEIHDTERIPELLQRAVRTAMSGRPGPVLVSLPLDVQVNEAGPALQPRFRLTPAAPHPVAVASATDLLASAERPVVIVGGGVRGDAFDDNLVAIAEQFHLPVVTTWGRKSVFPNSSEVFSGSLGYGALPTTESAVRDADVVLALGCKFSEFSTKSWSLLGETSQLIHVDIDENVLGRVYPPEVSICADARGTTAALRFALEARTGHADISDRRRLRVKTLRAAYLGEATLSAPARTSVGVTSAEVITALREILASNRSILVNDAASMGPWLQRYLTTDRVGSYQLAAGGSMGWGLPAAMGLQLGRPDERIVAVCGDGSFWMVAQDLETAVREQIPIVIVITNNFAFGNTRDRQRSSHGERYHGVFYGNPDFAAFAQLLGAYGERVENAEDLAPAIERALASGRPAVVDVIQDRNEGLPPDLVPLSATAAS</sequence>
<evidence type="ECO:0000256" key="2">
    <source>
        <dbReference type="ARBA" id="ARBA00005025"/>
    </source>
</evidence>
<dbReference type="PROSITE" id="PS00187">
    <property type="entry name" value="TPP_ENZYMES"/>
    <property type="match status" value="1"/>
</dbReference>
<comment type="similarity">
    <text evidence="3 10">Belongs to the TPP enzyme family.</text>
</comment>
<dbReference type="Gene3D" id="3.40.50.970">
    <property type="match status" value="2"/>
</dbReference>
<gene>
    <name evidence="14" type="ORF">EXE63_01930</name>
</gene>
<dbReference type="PANTHER" id="PTHR18968">
    <property type="entry name" value="THIAMINE PYROPHOSPHATE ENZYMES"/>
    <property type="match status" value="1"/>
</dbReference>
<dbReference type="GO" id="GO:0009099">
    <property type="term" value="P:L-valine biosynthetic process"/>
    <property type="evidence" value="ECO:0007669"/>
    <property type="project" value="UniProtKB-UniPathway"/>
</dbReference>
<dbReference type="CDD" id="cd07035">
    <property type="entry name" value="TPP_PYR_POX_like"/>
    <property type="match status" value="1"/>
</dbReference>
<dbReference type="AlphaFoldDB" id="A0A6H0S0G4"/>
<dbReference type="Proteomes" id="UP000501849">
    <property type="component" value="Plasmid unnamed2"/>
</dbReference>
<dbReference type="GO" id="GO:0030976">
    <property type="term" value="F:thiamine pyrophosphate binding"/>
    <property type="evidence" value="ECO:0007669"/>
    <property type="project" value="InterPro"/>
</dbReference>
<keyword evidence="15" id="KW-1185">Reference proteome</keyword>
<keyword evidence="7 10" id="KW-0786">Thiamine pyrophosphate</keyword>
<evidence type="ECO:0000256" key="6">
    <source>
        <dbReference type="ARBA" id="ARBA00022827"/>
    </source>
</evidence>
<dbReference type="GO" id="GO:0003984">
    <property type="term" value="F:acetolactate synthase activity"/>
    <property type="evidence" value="ECO:0007669"/>
    <property type="project" value="UniProtKB-EC"/>
</dbReference>
<comment type="catalytic activity">
    <reaction evidence="9">
        <text>2 pyruvate + H(+) = (2S)-2-acetolactate + CO2</text>
        <dbReference type="Rhea" id="RHEA:25249"/>
        <dbReference type="ChEBI" id="CHEBI:15361"/>
        <dbReference type="ChEBI" id="CHEBI:15378"/>
        <dbReference type="ChEBI" id="CHEBI:16526"/>
        <dbReference type="ChEBI" id="CHEBI:58476"/>
        <dbReference type="EC" id="2.2.1.6"/>
    </reaction>
</comment>
<dbReference type="PANTHER" id="PTHR18968:SF120">
    <property type="entry name" value="ACETOLACTATE SYNTHASE LARGE SUBUNIT"/>
    <property type="match status" value="1"/>
</dbReference>
<dbReference type="EC" id="2.2.1.6" evidence="4"/>
<dbReference type="Gene3D" id="3.40.50.1220">
    <property type="entry name" value="TPP-binding domain"/>
    <property type="match status" value="1"/>
</dbReference>
<evidence type="ECO:0000313" key="14">
    <source>
        <dbReference type="EMBL" id="QIV79815.1"/>
    </source>
</evidence>
<dbReference type="InterPro" id="IPR000399">
    <property type="entry name" value="TPP-bd_CS"/>
</dbReference>
<name>A0A6H0S0G4_9MYCO</name>
<dbReference type="RefSeq" id="WP_168140558.1">
    <property type="nucleotide sequence ID" value="NZ_CP038798.1"/>
</dbReference>
<dbReference type="GO" id="GO:0009097">
    <property type="term" value="P:isoleucine biosynthetic process"/>
    <property type="evidence" value="ECO:0007669"/>
    <property type="project" value="UniProtKB-UniPathway"/>
</dbReference>
<evidence type="ECO:0000256" key="10">
    <source>
        <dbReference type="RuleBase" id="RU362132"/>
    </source>
</evidence>
<dbReference type="GO" id="GO:0050660">
    <property type="term" value="F:flavin adenine dinucleotide binding"/>
    <property type="evidence" value="ECO:0007669"/>
    <property type="project" value="TreeGrafter"/>
</dbReference>
<dbReference type="Pfam" id="PF02775">
    <property type="entry name" value="TPP_enzyme_C"/>
    <property type="match status" value="1"/>
</dbReference>
<accession>A0A6H0S0G4</accession>
<evidence type="ECO:0000259" key="13">
    <source>
        <dbReference type="Pfam" id="PF02776"/>
    </source>
</evidence>
<dbReference type="FunFam" id="3.40.50.970:FF:000007">
    <property type="entry name" value="Acetolactate synthase"/>
    <property type="match status" value="1"/>
</dbReference>
<dbReference type="EMBL" id="CP038798">
    <property type="protein sequence ID" value="QIV79815.1"/>
    <property type="molecule type" value="Genomic_DNA"/>
</dbReference>
<dbReference type="InterPro" id="IPR012001">
    <property type="entry name" value="Thiamin_PyroP_enz_TPP-bd_dom"/>
</dbReference>
<evidence type="ECO:0000259" key="11">
    <source>
        <dbReference type="Pfam" id="PF00205"/>
    </source>
</evidence>
<comment type="pathway">
    <text evidence="1">Amino-acid biosynthesis; L-isoleucine biosynthesis; L-isoleucine from 2-oxobutanoate: step 1/4.</text>
</comment>